<evidence type="ECO:0000313" key="7">
    <source>
        <dbReference type="EMBL" id="KAF2483043.1"/>
    </source>
</evidence>
<evidence type="ECO:0000256" key="6">
    <source>
        <dbReference type="RuleBase" id="RU365002"/>
    </source>
</evidence>
<dbReference type="OrthoDB" id="416777at2759"/>
<evidence type="ECO:0000256" key="5">
    <source>
        <dbReference type="ARBA" id="ARBA00048204"/>
    </source>
</evidence>
<comment type="function">
    <text evidence="6">Catalyzes the hydrolysis of queuosine 5'-phosphate, releasing the nucleobase queuine (q). Is required for salvage of queuine from exogenous queuosine (Q) that is imported and then converted to queuosine 5'-phosphate intracellularly.</text>
</comment>
<evidence type="ECO:0000256" key="1">
    <source>
        <dbReference type="ARBA" id="ARBA00022801"/>
    </source>
</evidence>
<name>A0A6A6PU98_9PEZI</name>
<dbReference type="GeneID" id="54477025"/>
<organism evidence="7 8">
    <name type="scientific">Neohortaea acidophila</name>
    <dbReference type="NCBI Taxonomy" id="245834"/>
    <lineage>
        <taxon>Eukaryota</taxon>
        <taxon>Fungi</taxon>
        <taxon>Dikarya</taxon>
        <taxon>Ascomycota</taxon>
        <taxon>Pezizomycotina</taxon>
        <taxon>Dothideomycetes</taxon>
        <taxon>Dothideomycetidae</taxon>
        <taxon>Mycosphaerellales</taxon>
        <taxon>Teratosphaeriaceae</taxon>
        <taxon>Neohortaea</taxon>
    </lineage>
</organism>
<sequence>MSDDDVDPELVELLRQRFGLSGPAQDGISSDTGVLKDAEYIYNNAIDVSIDMYGTKAAAESIHEAMLQRAYSTHTWSEHELHPTKSQGLSDVDLVNFVFTIDLLNFSFWSELPDSERFQVEYKGKRYTGYKSLLACLQRALDEGIPATTPRFWVDKSCSDETWKHVFRSATEEEIPLLAQRIAILRESGQVLHQSSPDLSVVRLLEKAEQSAGKLVNLLVKYFPSFRDEARFEGRKVRLYKRAQIFVADLWAAFNATGYGIFHDIGHLTMFADYRVPQLLRSLGVLSCSPPLEYTIRDKKQIASGQSWEVQLRGCSIWAVELIRREILKQHPDAAGVNAVLIDFFLYDLAKEREAAVREGHSGVDGLPA</sequence>
<keyword evidence="8" id="KW-1185">Reference proteome</keyword>
<dbReference type="GO" id="GO:0016787">
    <property type="term" value="F:hydrolase activity"/>
    <property type="evidence" value="ECO:0007669"/>
    <property type="project" value="UniProtKB-KW"/>
</dbReference>
<accession>A0A6A6PU98</accession>
<gene>
    <name evidence="7" type="ORF">BDY17DRAFT_316606</name>
</gene>
<dbReference type="EC" id="3.2.2.-" evidence="6"/>
<dbReference type="InterPro" id="IPR019438">
    <property type="entry name" value="Q_salvage"/>
</dbReference>
<evidence type="ECO:0000256" key="2">
    <source>
        <dbReference type="ARBA" id="ARBA00035119"/>
    </source>
</evidence>
<dbReference type="PANTHER" id="PTHR21314">
    <property type="entry name" value="QUEUOSINE 5'-PHOSPHATE N-GLYCOSYLASE_HYDROLASE-RELATED"/>
    <property type="match status" value="1"/>
</dbReference>
<protein>
    <recommendedName>
        <fullName evidence="3 6">Queuosine 5'-phosphate N-glycosylase/hydrolase</fullName>
        <ecNumber evidence="6">3.2.2.-</ecNumber>
    </recommendedName>
    <alternativeName>
        <fullName evidence="4 6">Queuosine-nucleotide N-glycosylase/hydrolase</fullName>
    </alternativeName>
</protein>
<dbReference type="Pfam" id="PF10343">
    <property type="entry name" value="Q_salvage"/>
    <property type="match status" value="1"/>
</dbReference>
<dbReference type="AlphaFoldDB" id="A0A6A6PU98"/>
<keyword evidence="1 6" id="KW-0378">Hydrolase</keyword>
<evidence type="ECO:0000256" key="4">
    <source>
        <dbReference type="ARBA" id="ARBA00035393"/>
    </source>
</evidence>
<evidence type="ECO:0000313" key="8">
    <source>
        <dbReference type="Proteomes" id="UP000799767"/>
    </source>
</evidence>
<reference evidence="7" key="1">
    <citation type="journal article" date="2020" name="Stud. Mycol.">
        <title>101 Dothideomycetes genomes: a test case for predicting lifestyles and emergence of pathogens.</title>
        <authorList>
            <person name="Haridas S."/>
            <person name="Albert R."/>
            <person name="Binder M."/>
            <person name="Bloem J."/>
            <person name="Labutti K."/>
            <person name="Salamov A."/>
            <person name="Andreopoulos B."/>
            <person name="Baker S."/>
            <person name="Barry K."/>
            <person name="Bills G."/>
            <person name="Bluhm B."/>
            <person name="Cannon C."/>
            <person name="Castanera R."/>
            <person name="Culley D."/>
            <person name="Daum C."/>
            <person name="Ezra D."/>
            <person name="Gonzalez J."/>
            <person name="Henrissat B."/>
            <person name="Kuo A."/>
            <person name="Liang C."/>
            <person name="Lipzen A."/>
            <person name="Lutzoni F."/>
            <person name="Magnuson J."/>
            <person name="Mondo S."/>
            <person name="Nolan M."/>
            <person name="Ohm R."/>
            <person name="Pangilinan J."/>
            <person name="Park H.-J."/>
            <person name="Ramirez L."/>
            <person name="Alfaro M."/>
            <person name="Sun H."/>
            <person name="Tritt A."/>
            <person name="Yoshinaga Y."/>
            <person name="Zwiers L.-H."/>
            <person name="Turgeon B."/>
            <person name="Goodwin S."/>
            <person name="Spatafora J."/>
            <person name="Crous P."/>
            <person name="Grigoriev I."/>
        </authorList>
    </citation>
    <scope>NUCLEOTIDE SEQUENCE</scope>
    <source>
        <strain evidence="7">CBS 113389</strain>
    </source>
</reference>
<dbReference type="PANTHER" id="PTHR21314:SF0">
    <property type="entry name" value="QUEUOSINE 5'-PHOSPHATE N-GLYCOSYLASE_HYDROLASE"/>
    <property type="match status" value="1"/>
</dbReference>
<dbReference type="Proteomes" id="UP000799767">
    <property type="component" value="Unassembled WGS sequence"/>
</dbReference>
<evidence type="ECO:0000256" key="3">
    <source>
        <dbReference type="ARBA" id="ARBA00035306"/>
    </source>
</evidence>
<dbReference type="EMBL" id="MU001635">
    <property type="protein sequence ID" value="KAF2483043.1"/>
    <property type="molecule type" value="Genomic_DNA"/>
</dbReference>
<proteinExistence type="inferred from homology"/>
<comment type="catalytic activity">
    <reaction evidence="5 6">
        <text>queuosine 5'-phosphate + H2O = queuine + D-ribose 5-phosphate</text>
        <dbReference type="Rhea" id="RHEA:75387"/>
        <dbReference type="ChEBI" id="CHEBI:15377"/>
        <dbReference type="ChEBI" id="CHEBI:17433"/>
        <dbReference type="ChEBI" id="CHEBI:78346"/>
        <dbReference type="ChEBI" id="CHEBI:194371"/>
    </reaction>
    <physiologicalReaction direction="left-to-right" evidence="5 6">
        <dbReference type="Rhea" id="RHEA:75388"/>
    </physiologicalReaction>
</comment>
<dbReference type="RefSeq" id="XP_033589613.1">
    <property type="nucleotide sequence ID" value="XM_033736023.1"/>
</dbReference>
<comment type="similarity">
    <text evidence="2 6">Belongs to the QNG1 protein family.</text>
</comment>
<dbReference type="GO" id="GO:0006400">
    <property type="term" value="P:tRNA modification"/>
    <property type="evidence" value="ECO:0007669"/>
    <property type="project" value="TreeGrafter"/>
</dbReference>